<organism evidence="1 2">
    <name type="scientific">Populus alba</name>
    <name type="common">White poplar</name>
    <dbReference type="NCBI Taxonomy" id="43335"/>
    <lineage>
        <taxon>Eukaryota</taxon>
        <taxon>Viridiplantae</taxon>
        <taxon>Streptophyta</taxon>
        <taxon>Embryophyta</taxon>
        <taxon>Tracheophyta</taxon>
        <taxon>Spermatophyta</taxon>
        <taxon>Magnoliopsida</taxon>
        <taxon>eudicotyledons</taxon>
        <taxon>Gunneridae</taxon>
        <taxon>Pentapetalae</taxon>
        <taxon>rosids</taxon>
        <taxon>fabids</taxon>
        <taxon>Malpighiales</taxon>
        <taxon>Salicaceae</taxon>
        <taxon>Saliceae</taxon>
        <taxon>Populus</taxon>
    </lineage>
</organism>
<reference evidence="1 2" key="1">
    <citation type="journal article" date="2024" name="Plant Biotechnol. J.">
        <title>Genome and CRISPR/Cas9 system of a widespread forest tree (Populus alba) in the world.</title>
        <authorList>
            <person name="Liu Y.J."/>
            <person name="Jiang P.F."/>
            <person name="Han X.M."/>
            <person name="Li X.Y."/>
            <person name="Wang H.M."/>
            <person name="Wang Y.J."/>
            <person name="Wang X.X."/>
            <person name="Zeng Q.Y."/>
        </authorList>
    </citation>
    <scope>NUCLEOTIDE SEQUENCE [LARGE SCALE GENOMIC DNA]</scope>
    <source>
        <strain evidence="2">cv. PAL-ZL1</strain>
    </source>
</reference>
<keyword evidence="2" id="KW-1185">Reference proteome</keyword>
<evidence type="ECO:0000313" key="2">
    <source>
        <dbReference type="Proteomes" id="UP000309997"/>
    </source>
</evidence>
<comment type="caution">
    <text evidence="1">The sequence shown here is derived from an EMBL/GenBank/DDBJ whole genome shotgun (WGS) entry which is preliminary data.</text>
</comment>
<name>A0ACC4CA45_POPAL</name>
<sequence length="221" mass="25146">MGEDEILIGEQPRRSLAAPLIFFIVVAFQFVSIYLHQLKKKGSKSAAEIQLRAEIKQLLKDASALSQPSTFAQAAKLRRLAAAKEKELANYKEAHDKEMKLSSDSYPKILFISKVVTYFVLICWFWRAPVAEISQQLVQPFGRFLSWRAGGRLNNNVMVGIIPWLILSTRVSKFVCRLINVKFSSGATAGYGPLFDILVRYGKHLTRRKKEETKREGDSYF</sequence>
<evidence type="ECO:0000313" key="1">
    <source>
        <dbReference type="EMBL" id="KAL3591836.1"/>
    </source>
</evidence>
<accession>A0ACC4CA45</accession>
<dbReference type="EMBL" id="RCHU02000005">
    <property type="protein sequence ID" value="KAL3591836.1"/>
    <property type="molecule type" value="Genomic_DNA"/>
</dbReference>
<dbReference type="Proteomes" id="UP000309997">
    <property type="component" value="Unassembled WGS sequence"/>
</dbReference>
<gene>
    <name evidence="1" type="ORF">D5086_010476</name>
</gene>
<proteinExistence type="predicted"/>
<protein>
    <submittedName>
        <fullName evidence="1">Uncharacterized protein</fullName>
    </submittedName>
</protein>